<evidence type="ECO:0000313" key="1">
    <source>
        <dbReference type="EMBL" id="ATL71288.1"/>
    </source>
</evidence>
<sequence>MSKKTHDDIAAVLREAARGGGKALESIAAELKSQITIEEPARRARGLCRQMDAVLASYRQRAGEASA</sequence>
<gene>
    <name evidence="1" type="ORF">CRH09_39095</name>
</gene>
<proteinExistence type="predicted"/>
<dbReference type="EMBL" id="CP023778">
    <property type="protein sequence ID" value="ATL71288.1"/>
    <property type="molecule type" value="Genomic_DNA"/>
</dbReference>
<evidence type="ECO:0000313" key="2">
    <source>
        <dbReference type="Proteomes" id="UP000221961"/>
    </source>
</evidence>
<accession>A0A291RVM5</accession>
<dbReference type="Proteomes" id="UP000221961">
    <property type="component" value="Chromosome"/>
</dbReference>
<reference evidence="1 2" key="1">
    <citation type="submission" date="2017-10" db="EMBL/GenBank/DDBJ databases">
        <title>Comparative genomics between pathogenic Norcardia.</title>
        <authorList>
            <person name="Zeng L."/>
        </authorList>
    </citation>
    <scope>NUCLEOTIDE SEQUENCE [LARGE SCALE GENOMIC DNA]</scope>
    <source>
        <strain evidence="1 2">NC_YFY_NT001</strain>
    </source>
</reference>
<dbReference type="GeneID" id="88363257"/>
<dbReference type="AlphaFoldDB" id="A0A291RVM5"/>
<dbReference type="KEGG" id="ntp:CRH09_39095"/>
<name>A0A291RVM5_9NOCA</name>
<dbReference type="RefSeq" id="WP_098698167.1">
    <property type="nucleotide sequence ID" value="NZ_CP023778.1"/>
</dbReference>
<organism evidence="1 2">
    <name type="scientific">Nocardia terpenica</name>
    <dbReference type="NCBI Taxonomy" id="455432"/>
    <lineage>
        <taxon>Bacteria</taxon>
        <taxon>Bacillati</taxon>
        <taxon>Actinomycetota</taxon>
        <taxon>Actinomycetes</taxon>
        <taxon>Mycobacteriales</taxon>
        <taxon>Nocardiaceae</taxon>
        <taxon>Nocardia</taxon>
    </lineage>
</organism>
<protein>
    <submittedName>
        <fullName evidence="1">Uncharacterized protein</fullName>
    </submittedName>
</protein>